<reference evidence="1 2" key="1">
    <citation type="submission" date="2017-01" db="EMBL/GenBank/DDBJ databases">
        <title>The cable genome- insights into the physiology and evolution of filamentous bacteria capable of sulfide oxidation via long distance electron transfer.</title>
        <authorList>
            <person name="Schreiber L."/>
            <person name="Bjerg J.T."/>
            <person name="Boggild A."/>
            <person name="Van De Vossenberg J."/>
            <person name="Meysman F."/>
            <person name="Nielsen L.P."/>
            <person name="Schramm A."/>
            <person name="Kjeldsen K.U."/>
        </authorList>
    </citation>
    <scope>NUCLEOTIDE SEQUENCE [LARGE SCALE GENOMIC DNA]</scope>
    <source>
        <strain evidence="1">MCF</strain>
    </source>
</reference>
<dbReference type="Gene3D" id="3.10.450.530">
    <property type="entry name" value="Ribonuclease toxin, BrnT, of type II toxin-antitoxin system"/>
    <property type="match status" value="1"/>
</dbReference>
<dbReference type="InterPro" id="IPR007460">
    <property type="entry name" value="BrnT_toxin"/>
</dbReference>
<comment type="caution">
    <text evidence="1">The sequence shown here is derived from an EMBL/GenBank/DDBJ whole genome shotgun (WGS) entry which is preliminary data.</text>
</comment>
<protein>
    <submittedName>
        <fullName evidence="1">Uncharacterized protein</fullName>
    </submittedName>
</protein>
<accession>A0A444IWT9</accession>
<proteinExistence type="predicted"/>
<keyword evidence="2" id="KW-1185">Reference proteome</keyword>
<evidence type="ECO:0000313" key="2">
    <source>
        <dbReference type="Proteomes" id="UP000287853"/>
    </source>
</evidence>
<dbReference type="InterPro" id="IPR038573">
    <property type="entry name" value="BrnT_sf"/>
</dbReference>
<dbReference type="EMBL" id="MTKO01000080">
    <property type="protein sequence ID" value="RWX45306.1"/>
    <property type="molecule type" value="Genomic_DNA"/>
</dbReference>
<organism evidence="1 2">
    <name type="scientific">Candidatus Electrothrix aarhusensis</name>
    <dbReference type="NCBI Taxonomy" id="1859131"/>
    <lineage>
        <taxon>Bacteria</taxon>
        <taxon>Pseudomonadati</taxon>
        <taxon>Thermodesulfobacteriota</taxon>
        <taxon>Desulfobulbia</taxon>
        <taxon>Desulfobulbales</taxon>
        <taxon>Desulfobulbaceae</taxon>
        <taxon>Candidatus Electrothrix</taxon>
    </lineage>
</organism>
<dbReference type="AlphaFoldDB" id="A0A444IWT9"/>
<dbReference type="Proteomes" id="UP000287853">
    <property type="component" value="Unassembled WGS sequence"/>
</dbReference>
<sequence>MNFEWDKTKARTNKKKHGVSFTEACEVFNDEHSSCVYDPDHSYEENRFLLFGVSSKGTPLVVSYTERSGTIRIISARRMIRQERKAYEG</sequence>
<gene>
    <name evidence="1" type="ORF">H206_02206</name>
</gene>
<name>A0A444IWT9_9BACT</name>
<dbReference type="Pfam" id="PF04365">
    <property type="entry name" value="BrnT_toxin"/>
    <property type="match status" value="1"/>
</dbReference>
<evidence type="ECO:0000313" key="1">
    <source>
        <dbReference type="EMBL" id="RWX45306.1"/>
    </source>
</evidence>